<dbReference type="SUPFAM" id="SSF52799">
    <property type="entry name" value="(Phosphotyrosine protein) phosphatases II"/>
    <property type="match status" value="1"/>
</dbReference>
<evidence type="ECO:0000256" key="6">
    <source>
        <dbReference type="ARBA" id="ARBA00023136"/>
    </source>
</evidence>
<dbReference type="Gene3D" id="3.90.190.10">
    <property type="entry name" value="Protein tyrosine phosphatase superfamily"/>
    <property type="match status" value="1"/>
</dbReference>
<keyword evidence="7" id="KW-0812">Transmembrane</keyword>
<dbReference type="GO" id="GO:0004726">
    <property type="term" value="F:non-membrane spanning protein tyrosine phosphatase activity"/>
    <property type="evidence" value="ECO:0007669"/>
    <property type="project" value="TreeGrafter"/>
</dbReference>
<feature type="transmembrane region" description="Helical" evidence="7">
    <location>
        <begin position="260"/>
        <end position="279"/>
    </location>
</feature>
<keyword evidence="3" id="KW-0597">Phosphoprotein</keyword>
<dbReference type="OrthoDB" id="9450131at2759"/>
<keyword evidence="7" id="KW-1133">Transmembrane helix</keyword>
<keyword evidence="5" id="KW-0904">Protein phosphatase</keyword>
<dbReference type="EMBL" id="KZ346883">
    <property type="protein sequence ID" value="PIO68874.1"/>
    <property type="molecule type" value="Genomic_DNA"/>
</dbReference>
<keyword evidence="4" id="KW-0378">Hydrolase</keyword>
<reference evidence="9 10" key="1">
    <citation type="submission" date="2015-09" db="EMBL/GenBank/DDBJ databases">
        <title>Draft genome of the parasitic nematode Teladorsagia circumcincta isolate WARC Sus (inbred).</title>
        <authorList>
            <person name="Mitreva M."/>
        </authorList>
    </citation>
    <scope>NUCLEOTIDE SEQUENCE [LARGE SCALE GENOMIC DNA]</scope>
    <source>
        <strain evidence="9 10">S</strain>
    </source>
</reference>
<dbReference type="AlphaFoldDB" id="A0A2G9UF48"/>
<dbReference type="PANTHER" id="PTHR46047">
    <property type="entry name" value="TYROSINE-PROTEIN PHOSPHATASE NON-RECEPTOR TYPE 61F"/>
    <property type="match status" value="1"/>
</dbReference>
<dbReference type="GO" id="GO:0012505">
    <property type="term" value="C:endomembrane system"/>
    <property type="evidence" value="ECO:0007669"/>
    <property type="project" value="UniProtKB-SubCell"/>
</dbReference>
<proteinExistence type="predicted"/>
<dbReference type="GO" id="GO:0019901">
    <property type="term" value="F:protein kinase binding"/>
    <property type="evidence" value="ECO:0007669"/>
    <property type="project" value="TreeGrafter"/>
</dbReference>
<keyword evidence="10" id="KW-1185">Reference proteome</keyword>
<dbReference type="InterPro" id="IPR000242">
    <property type="entry name" value="PTP_cat"/>
</dbReference>
<dbReference type="Proteomes" id="UP000230423">
    <property type="component" value="Unassembled WGS sequence"/>
</dbReference>
<organism evidence="9 10">
    <name type="scientific">Teladorsagia circumcincta</name>
    <name type="common">Brown stomach worm</name>
    <name type="synonym">Ostertagia circumcincta</name>
    <dbReference type="NCBI Taxonomy" id="45464"/>
    <lineage>
        <taxon>Eukaryota</taxon>
        <taxon>Metazoa</taxon>
        <taxon>Ecdysozoa</taxon>
        <taxon>Nematoda</taxon>
        <taxon>Chromadorea</taxon>
        <taxon>Rhabditida</taxon>
        <taxon>Rhabditina</taxon>
        <taxon>Rhabditomorpha</taxon>
        <taxon>Strongyloidea</taxon>
        <taxon>Trichostrongylidae</taxon>
        <taxon>Teladorsagia</taxon>
    </lineage>
</organism>
<dbReference type="GO" id="GO:0046426">
    <property type="term" value="P:negative regulation of receptor signaling pathway via JAK-STAT"/>
    <property type="evidence" value="ECO:0007669"/>
    <property type="project" value="TreeGrafter"/>
</dbReference>
<protein>
    <recommendedName>
        <fullName evidence="2">protein-tyrosine-phosphatase</fullName>
        <ecNumber evidence="2">3.1.3.48</ecNumber>
    </recommendedName>
</protein>
<dbReference type="InterPro" id="IPR029021">
    <property type="entry name" value="Prot-tyrosine_phosphatase-like"/>
</dbReference>
<dbReference type="PROSITE" id="PS50055">
    <property type="entry name" value="TYR_PHOSPHATASE_PTP"/>
    <property type="match status" value="1"/>
</dbReference>
<evidence type="ECO:0000313" key="9">
    <source>
        <dbReference type="EMBL" id="PIO68874.1"/>
    </source>
</evidence>
<feature type="domain" description="Tyrosine-protein phosphatase" evidence="8">
    <location>
        <begin position="20"/>
        <end position="166"/>
    </location>
</feature>
<dbReference type="EC" id="3.1.3.48" evidence="2"/>
<dbReference type="PANTHER" id="PTHR46047:SF3">
    <property type="entry name" value="TYROSINE-PROTEIN PHOSPHATASE NON-RECEPTOR TYPE 61F"/>
    <property type="match status" value="1"/>
</dbReference>
<keyword evidence="6 7" id="KW-0472">Membrane</keyword>
<evidence type="ECO:0000313" key="10">
    <source>
        <dbReference type="Proteomes" id="UP000230423"/>
    </source>
</evidence>
<evidence type="ECO:0000256" key="4">
    <source>
        <dbReference type="ARBA" id="ARBA00022801"/>
    </source>
</evidence>
<dbReference type="GO" id="GO:0070373">
    <property type="term" value="P:negative regulation of ERK1 and ERK2 cascade"/>
    <property type="evidence" value="ECO:0007669"/>
    <property type="project" value="TreeGrafter"/>
</dbReference>
<evidence type="ECO:0000256" key="7">
    <source>
        <dbReference type="SAM" id="Phobius"/>
    </source>
</evidence>
<evidence type="ECO:0000256" key="1">
    <source>
        <dbReference type="ARBA" id="ARBA00004308"/>
    </source>
</evidence>
<evidence type="ECO:0000259" key="8">
    <source>
        <dbReference type="PROSITE" id="PS50055"/>
    </source>
</evidence>
<evidence type="ECO:0000256" key="2">
    <source>
        <dbReference type="ARBA" id="ARBA00013064"/>
    </source>
</evidence>
<gene>
    <name evidence="9" type="ORF">TELCIR_09322</name>
</gene>
<dbReference type="SMART" id="SM00194">
    <property type="entry name" value="PTPc"/>
    <property type="match status" value="1"/>
</dbReference>
<sequence>MSASLSEGYEQTQRGGTKAWEETFMKMHVDSYKEVEGRGLTTKIAKNLLNMERNRYVDVLPFDQCRVVLGSNTDEDDSYINASPVSIKQAHRNYILAQGPLENTCNDFWQMVWEQNVPAVIMLNKVMESGRHKCAVYFPSKNEREVEFDDFTAELESEEQHHNFVVSTSESTLNGTDSESSISFIERKNKRKTEEKVDSSLDERLVKRRRARKDEHGVTFEVMSFRREMVARMVARSRESEAARRSLVGNVANHMGISTGAVYAGGALILAVVIGYYAYRR</sequence>
<comment type="subcellular location">
    <subcellularLocation>
        <location evidence="1">Endomembrane system</location>
    </subcellularLocation>
</comment>
<dbReference type="InterPro" id="IPR051985">
    <property type="entry name" value="NR_tyrosine_phosphatase"/>
</dbReference>
<accession>A0A2G9UF48</accession>
<dbReference type="GO" id="GO:0005634">
    <property type="term" value="C:nucleus"/>
    <property type="evidence" value="ECO:0007669"/>
    <property type="project" value="TreeGrafter"/>
</dbReference>
<evidence type="ECO:0000256" key="5">
    <source>
        <dbReference type="ARBA" id="ARBA00022912"/>
    </source>
</evidence>
<evidence type="ECO:0000256" key="3">
    <source>
        <dbReference type="ARBA" id="ARBA00022553"/>
    </source>
</evidence>
<dbReference type="GO" id="GO:0005737">
    <property type="term" value="C:cytoplasm"/>
    <property type="evidence" value="ECO:0007669"/>
    <property type="project" value="TreeGrafter"/>
</dbReference>
<name>A0A2G9UF48_TELCI</name>
<dbReference type="Pfam" id="PF00102">
    <property type="entry name" value="Y_phosphatase"/>
    <property type="match status" value="1"/>
</dbReference>
<dbReference type="PRINTS" id="PR00700">
    <property type="entry name" value="PRTYPHPHTASE"/>
</dbReference>